<dbReference type="SUPFAM" id="SSF111331">
    <property type="entry name" value="NAD kinase/diacylglycerol kinase-like"/>
    <property type="match status" value="1"/>
</dbReference>
<gene>
    <name evidence="14" type="ORF">C1875_07115</name>
</gene>
<dbReference type="PANTHER" id="PTHR12358:SF106">
    <property type="entry name" value="LIPID KINASE YEGS"/>
    <property type="match status" value="1"/>
</dbReference>
<keyword evidence="6" id="KW-0547">Nucleotide-binding</keyword>
<evidence type="ECO:0000256" key="6">
    <source>
        <dbReference type="ARBA" id="ARBA00022741"/>
    </source>
</evidence>
<keyword evidence="3" id="KW-0444">Lipid biosynthesis</keyword>
<dbReference type="Pfam" id="PF00781">
    <property type="entry name" value="DAGK_cat"/>
    <property type="match status" value="1"/>
</dbReference>
<dbReference type="GO" id="GO:0005886">
    <property type="term" value="C:plasma membrane"/>
    <property type="evidence" value="ECO:0007669"/>
    <property type="project" value="TreeGrafter"/>
</dbReference>
<keyword evidence="8" id="KW-0067">ATP-binding</keyword>
<dbReference type="AlphaFoldDB" id="A0A369MH34"/>
<dbReference type="InterPro" id="IPR005218">
    <property type="entry name" value="Diacylglycerol/lipid_kinase"/>
</dbReference>
<proteinExistence type="inferred from homology"/>
<dbReference type="NCBIfam" id="TIGR00147">
    <property type="entry name" value="YegS/Rv2252/BmrU family lipid kinase"/>
    <property type="match status" value="1"/>
</dbReference>
<accession>A0A369MH34</accession>
<reference evidence="14 15" key="1">
    <citation type="journal article" date="2018" name="Elife">
        <title>Discovery and characterization of a prevalent human gut bacterial enzyme sufficient for the inactivation of a family of plant toxins.</title>
        <authorList>
            <person name="Koppel N."/>
            <person name="Bisanz J.E."/>
            <person name="Pandelia M.E."/>
            <person name="Turnbaugh P.J."/>
            <person name="Balskus E.P."/>
        </authorList>
    </citation>
    <scope>NUCLEOTIDE SEQUENCE [LARGE SCALE GENOMIC DNA]</scope>
    <source>
        <strain evidence="14 15">W1 BHI 6</strain>
    </source>
</reference>
<evidence type="ECO:0000256" key="4">
    <source>
        <dbReference type="ARBA" id="ARBA00022679"/>
    </source>
</evidence>
<evidence type="ECO:0000256" key="5">
    <source>
        <dbReference type="ARBA" id="ARBA00022723"/>
    </source>
</evidence>
<evidence type="ECO:0000313" key="14">
    <source>
        <dbReference type="EMBL" id="RDB70959.1"/>
    </source>
</evidence>
<dbReference type="GO" id="GO:0046872">
    <property type="term" value="F:metal ion binding"/>
    <property type="evidence" value="ECO:0007669"/>
    <property type="project" value="UniProtKB-KW"/>
</dbReference>
<comment type="similarity">
    <text evidence="2">Belongs to the diacylglycerol/lipid kinase family.</text>
</comment>
<keyword evidence="12" id="KW-1208">Phospholipid metabolism</keyword>
<dbReference type="EMBL" id="PPTU01000008">
    <property type="protein sequence ID" value="RDB70959.1"/>
    <property type="molecule type" value="Genomic_DNA"/>
</dbReference>
<evidence type="ECO:0000256" key="2">
    <source>
        <dbReference type="ARBA" id="ARBA00005983"/>
    </source>
</evidence>
<keyword evidence="9" id="KW-0460">Magnesium</keyword>
<evidence type="ECO:0000256" key="3">
    <source>
        <dbReference type="ARBA" id="ARBA00022516"/>
    </source>
</evidence>
<dbReference type="InterPro" id="IPR017438">
    <property type="entry name" value="ATP-NAD_kinase_N"/>
</dbReference>
<dbReference type="InterPro" id="IPR016064">
    <property type="entry name" value="NAD/diacylglycerol_kinase_sf"/>
</dbReference>
<dbReference type="GO" id="GO:0008654">
    <property type="term" value="P:phospholipid biosynthetic process"/>
    <property type="evidence" value="ECO:0007669"/>
    <property type="project" value="UniProtKB-KW"/>
</dbReference>
<dbReference type="PANTHER" id="PTHR12358">
    <property type="entry name" value="SPHINGOSINE KINASE"/>
    <property type="match status" value="1"/>
</dbReference>
<dbReference type="InterPro" id="IPR045540">
    <property type="entry name" value="YegS/DAGK_C"/>
</dbReference>
<organism evidence="14 15">
    <name type="scientific">Eggerthella lenta</name>
    <name type="common">Eubacterium lentum</name>
    <dbReference type="NCBI Taxonomy" id="84112"/>
    <lineage>
        <taxon>Bacteria</taxon>
        <taxon>Bacillati</taxon>
        <taxon>Actinomycetota</taxon>
        <taxon>Coriobacteriia</taxon>
        <taxon>Eggerthellales</taxon>
        <taxon>Eggerthellaceae</taxon>
        <taxon>Eggerthella</taxon>
    </lineage>
</organism>
<evidence type="ECO:0000259" key="13">
    <source>
        <dbReference type="PROSITE" id="PS50146"/>
    </source>
</evidence>
<keyword evidence="11" id="KW-0594">Phospholipid biosynthesis</keyword>
<comment type="cofactor">
    <cofactor evidence="1">
        <name>Mg(2+)</name>
        <dbReference type="ChEBI" id="CHEBI:18420"/>
    </cofactor>
</comment>
<keyword evidence="4" id="KW-0808">Transferase</keyword>
<dbReference type="Proteomes" id="UP000253970">
    <property type="component" value="Unassembled WGS sequence"/>
</dbReference>
<evidence type="ECO:0000256" key="8">
    <source>
        <dbReference type="ARBA" id="ARBA00022840"/>
    </source>
</evidence>
<dbReference type="PROSITE" id="PS50146">
    <property type="entry name" value="DAGK"/>
    <property type="match status" value="1"/>
</dbReference>
<dbReference type="InterPro" id="IPR001206">
    <property type="entry name" value="Diacylglycerol_kinase_cat_dom"/>
</dbReference>
<keyword evidence="10" id="KW-0443">Lipid metabolism</keyword>
<dbReference type="GO" id="GO:0005524">
    <property type="term" value="F:ATP binding"/>
    <property type="evidence" value="ECO:0007669"/>
    <property type="project" value="UniProtKB-KW"/>
</dbReference>
<evidence type="ECO:0000256" key="12">
    <source>
        <dbReference type="ARBA" id="ARBA00023264"/>
    </source>
</evidence>
<sequence length="305" mass="32495">MLSSEGSILLIANPAAQNGNGAAAAQRAVGLLRAQLGEDAVVLARTAGPRHASEIAERAEGCSTVIALGGDGVIHEVAGGLMRRPAAWRPALGVIPVGSGNDYARTLGVSNKVDEACAQLLRAEAHPADLGRVNGHWFVETLSFGLDAAIALDTMERRVRTGRTGTVLYMESGIDQLLHHLDLRRYRVSFDGGETVEAESVTFAVQIGPYYGGGFKICPDARIDDGLLDVCVAHPPVGAARALYIFLRAKGGKHVRFKQIELRRCRTLHLEFDEAPPAQMDGELIEGTSFDIAVEPAALNVLVPF</sequence>
<comment type="caution">
    <text evidence="14">The sequence shown here is derived from an EMBL/GenBank/DDBJ whole genome shotgun (WGS) entry which is preliminary data.</text>
</comment>
<dbReference type="Gene3D" id="3.40.50.10330">
    <property type="entry name" value="Probable inorganic polyphosphate/atp-NAD kinase, domain 1"/>
    <property type="match status" value="1"/>
</dbReference>
<dbReference type="InterPro" id="IPR050187">
    <property type="entry name" value="Lipid_Phosphate_FormReg"/>
</dbReference>
<name>A0A369MH34_EGGLN</name>
<dbReference type="RefSeq" id="WP_114533659.1">
    <property type="nucleotide sequence ID" value="NZ_PPTU01000008.1"/>
</dbReference>
<evidence type="ECO:0000256" key="1">
    <source>
        <dbReference type="ARBA" id="ARBA00001946"/>
    </source>
</evidence>
<keyword evidence="7 14" id="KW-0418">Kinase</keyword>
<dbReference type="Gene3D" id="2.60.200.40">
    <property type="match status" value="1"/>
</dbReference>
<evidence type="ECO:0000256" key="9">
    <source>
        <dbReference type="ARBA" id="ARBA00022842"/>
    </source>
</evidence>
<evidence type="ECO:0000256" key="7">
    <source>
        <dbReference type="ARBA" id="ARBA00022777"/>
    </source>
</evidence>
<evidence type="ECO:0000256" key="10">
    <source>
        <dbReference type="ARBA" id="ARBA00023098"/>
    </source>
</evidence>
<evidence type="ECO:0000313" key="15">
    <source>
        <dbReference type="Proteomes" id="UP000253970"/>
    </source>
</evidence>
<evidence type="ECO:0000256" key="11">
    <source>
        <dbReference type="ARBA" id="ARBA00023209"/>
    </source>
</evidence>
<dbReference type="SMART" id="SM00046">
    <property type="entry name" value="DAGKc"/>
    <property type="match status" value="1"/>
</dbReference>
<keyword evidence="5" id="KW-0479">Metal-binding</keyword>
<dbReference type="Pfam" id="PF19279">
    <property type="entry name" value="YegS_C"/>
    <property type="match status" value="1"/>
</dbReference>
<dbReference type="GO" id="GO:0016301">
    <property type="term" value="F:kinase activity"/>
    <property type="evidence" value="ECO:0007669"/>
    <property type="project" value="UniProtKB-KW"/>
</dbReference>
<feature type="domain" description="DAGKc" evidence="13">
    <location>
        <begin position="3"/>
        <end position="136"/>
    </location>
</feature>
<protein>
    <submittedName>
        <fullName evidence="14">Diacylglycerol kinase</fullName>
    </submittedName>
</protein>